<evidence type="ECO:0000313" key="3">
    <source>
        <dbReference type="Proteomes" id="UP000469558"/>
    </source>
</evidence>
<dbReference type="EMBL" id="QGMK01000506">
    <property type="protein sequence ID" value="TVY81293.1"/>
    <property type="molecule type" value="Genomic_DNA"/>
</dbReference>
<name>A0A8T9CEL6_9HELO</name>
<dbReference type="InterPro" id="IPR035979">
    <property type="entry name" value="RBD_domain_sf"/>
</dbReference>
<feature type="compositionally biased region" description="Gly residues" evidence="1">
    <location>
        <begin position="259"/>
        <end position="268"/>
    </location>
</feature>
<accession>A0A8T9CEL6</accession>
<feature type="region of interest" description="Disordered" evidence="1">
    <location>
        <begin position="250"/>
        <end position="307"/>
    </location>
</feature>
<dbReference type="Gene3D" id="3.30.70.330">
    <property type="match status" value="1"/>
</dbReference>
<evidence type="ECO:0000256" key="1">
    <source>
        <dbReference type="SAM" id="MobiDB-lite"/>
    </source>
</evidence>
<dbReference type="Proteomes" id="UP000469558">
    <property type="component" value="Unassembled WGS sequence"/>
</dbReference>
<dbReference type="InterPro" id="IPR012677">
    <property type="entry name" value="Nucleotide-bd_a/b_plait_sf"/>
</dbReference>
<feature type="compositionally biased region" description="Basic and acidic residues" evidence="1">
    <location>
        <begin position="413"/>
        <end position="429"/>
    </location>
</feature>
<feature type="compositionally biased region" description="Polar residues" evidence="1">
    <location>
        <begin position="325"/>
        <end position="355"/>
    </location>
</feature>
<dbReference type="GO" id="GO:0003676">
    <property type="term" value="F:nucleic acid binding"/>
    <property type="evidence" value="ECO:0007669"/>
    <property type="project" value="InterPro"/>
</dbReference>
<feature type="compositionally biased region" description="Low complexity" evidence="1">
    <location>
        <begin position="203"/>
        <end position="224"/>
    </location>
</feature>
<gene>
    <name evidence="2" type="ORF">LSUE1_G004001</name>
</gene>
<feature type="region of interest" description="Disordered" evidence="1">
    <location>
        <begin position="525"/>
        <end position="552"/>
    </location>
</feature>
<proteinExistence type="predicted"/>
<comment type="caution">
    <text evidence="2">The sequence shown here is derived from an EMBL/GenBank/DDBJ whole genome shotgun (WGS) entry which is preliminary data.</text>
</comment>
<protein>
    <recommendedName>
        <fullName evidence="4">RRM domain-containing protein</fullName>
    </recommendedName>
</protein>
<feature type="region of interest" description="Disordered" evidence="1">
    <location>
        <begin position="67"/>
        <end position="226"/>
    </location>
</feature>
<organism evidence="2 3">
    <name type="scientific">Lachnellula suecica</name>
    <dbReference type="NCBI Taxonomy" id="602035"/>
    <lineage>
        <taxon>Eukaryota</taxon>
        <taxon>Fungi</taxon>
        <taxon>Dikarya</taxon>
        <taxon>Ascomycota</taxon>
        <taxon>Pezizomycotina</taxon>
        <taxon>Leotiomycetes</taxon>
        <taxon>Helotiales</taxon>
        <taxon>Lachnaceae</taxon>
        <taxon>Lachnellula</taxon>
    </lineage>
</organism>
<feature type="compositionally biased region" description="Low complexity" evidence="1">
    <location>
        <begin position="117"/>
        <end position="131"/>
    </location>
</feature>
<evidence type="ECO:0000313" key="2">
    <source>
        <dbReference type="EMBL" id="TVY81293.1"/>
    </source>
</evidence>
<reference evidence="2 3" key="1">
    <citation type="submission" date="2018-05" db="EMBL/GenBank/DDBJ databases">
        <title>Genome sequencing and assembly of the regulated plant pathogen Lachnellula willkommii and related sister species for the development of diagnostic species identification markers.</title>
        <authorList>
            <person name="Giroux E."/>
            <person name="Bilodeau G."/>
        </authorList>
    </citation>
    <scope>NUCLEOTIDE SEQUENCE [LARGE SCALE GENOMIC DNA]</scope>
    <source>
        <strain evidence="2 3">CBS 268.59</strain>
    </source>
</reference>
<evidence type="ECO:0008006" key="4">
    <source>
        <dbReference type="Google" id="ProtNLM"/>
    </source>
</evidence>
<feature type="compositionally biased region" description="Polar residues" evidence="1">
    <location>
        <begin position="364"/>
        <end position="411"/>
    </location>
</feature>
<feature type="compositionally biased region" description="Polar residues" evidence="1">
    <location>
        <begin position="280"/>
        <end position="289"/>
    </location>
</feature>
<dbReference type="OrthoDB" id="336240at2759"/>
<sequence>MAYQNRYDLPTGLPPRANIPAHIVQDGRNTSSTGSNDSVMTQVPMSYHLSGEQQYAYSNASSQGEDAWSAQSFPAQSGGFDGFGGPGSYSNSKTLNPHSSPYVPGSRVRPNPGFTNQRFEQSQQQHPQFQQLYRPDGYNQGSSYQRQEMGPHKIDNANYGGYGQQQNMAVGGPVGGQNSQFPNPYGFQGQGGFQQLSNPSPYNSFTTSDSNSSSAMSHASTNASQPQGYHNFAYRQQDQYINGQNFQAVQPSDRFRGPDGTGGAGSTGGPRSASGGYNSGAATGFSSSFQNNHQQHHRSAQRQRSISDLSGYVRLSNLGSEPVRNYSSYNSQTPTQNNTSAYGKSYTVQQNNYQTPGFGGPVQQPASAFRTGSPTKSVSRGSTRASSVAPNSRDSDGSTSLVGSRTAQSPLDRSFRSEPHNNDSRKQGENTDATPRLRSRAGQSMVGLKGHARSDSAGSARRDGGEFFTEPSLLEQFGKDENQTPSKRMAMGPPKMLSLLTGGDNGGSSLSPIGEITAYNAAQARPRQPFDSFGPQTAALTPYVPGNSLSQQQQMSRALNMLTSNGTRRPSIDEALDPKYFPFIEYCRMPTPDTWGVIKIKNIPYGVNRSEVMAFLGRNARIIDEKDYEPVHIVMERVTSKTLDCYVEFINLNEAVSAVNRFETNRTGGRGGRLGQRHVEVELSSQEVLMKDLFPKAKNVHWVGGRPVITPKDPNDKYNSGFQGFVSKEELVMLSKHVEAPQRVKLPTTPLPDAQLTRSQSPFSKDCPQRPFECLISTLLKYPWYMVDYITIEDRILLFETTMKLLVLLVERVNNEKDNVNLTVMLLKRVWRAALRCPGFTPAQKDDVVIICGLDPVAVADLGVAPHAPHWKDLWTIGPKPNVPIDLLLWYCAIIREATVEKRDHLTLADRSARGEDKVTAPKLFGDLKKYIHYNKEQDLLYQTSAQVAKAEWTAIEQVLRQALTPALGA</sequence>
<feature type="region of interest" description="Disordered" evidence="1">
    <location>
        <begin position="320"/>
        <end position="511"/>
    </location>
</feature>
<dbReference type="AlphaFoldDB" id="A0A8T9CEL6"/>
<dbReference type="SUPFAM" id="SSF54928">
    <property type="entry name" value="RNA-binding domain, RBD"/>
    <property type="match status" value="1"/>
</dbReference>
<keyword evidence="3" id="KW-1185">Reference proteome</keyword>
<feature type="compositionally biased region" description="Polar residues" evidence="1">
    <location>
        <begin position="88"/>
        <end position="99"/>
    </location>
</feature>